<evidence type="ECO:0000256" key="1">
    <source>
        <dbReference type="SAM" id="MobiDB-lite"/>
    </source>
</evidence>
<dbReference type="OMA" id="SAICTEY"/>
<dbReference type="InParanoid" id="E9GKG5"/>
<dbReference type="PhylomeDB" id="E9GKG5"/>
<evidence type="ECO:0000313" key="3">
    <source>
        <dbReference type="Proteomes" id="UP000000305"/>
    </source>
</evidence>
<dbReference type="HOGENOM" id="CLU_714270_0_0_1"/>
<dbReference type="EMBL" id="GL732549">
    <property type="protein sequence ID" value="EFX80068.1"/>
    <property type="molecule type" value="Genomic_DNA"/>
</dbReference>
<dbReference type="PANTHER" id="PTHR31569">
    <property type="entry name" value="SWIM-TYPE DOMAIN-CONTAINING PROTEIN"/>
    <property type="match status" value="1"/>
</dbReference>
<dbReference type="Proteomes" id="UP000000305">
    <property type="component" value="Unassembled WGS sequence"/>
</dbReference>
<proteinExistence type="predicted"/>
<keyword evidence="3" id="KW-1185">Reference proteome</keyword>
<name>E9GKG5_DAPPU</name>
<organism evidence="2 3">
    <name type="scientific">Daphnia pulex</name>
    <name type="common">Water flea</name>
    <dbReference type="NCBI Taxonomy" id="6669"/>
    <lineage>
        <taxon>Eukaryota</taxon>
        <taxon>Metazoa</taxon>
        <taxon>Ecdysozoa</taxon>
        <taxon>Arthropoda</taxon>
        <taxon>Crustacea</taxon>
        <taxon>Branchiopoda</taxon>
        <taxon>Diplostraca</taxon>
        <taxon>Cladocera</taxon>
        <taxon>Anomopoda</taxon>
        <taxon>Daphniidae</taxon>
        <taxon>Daphnia</taxon>
    </lineage>
</organism>
<dbReference type="PANTHER" id="PTHR31569:SF4">
    <property type="entry name" value="SWIM-TYPE DOMAIN-CONTAINING PROTEIN"/>
    <property type="match status" value="1"/>
</dbReference>
<feature type="region of interest" description="Disordered" evidence="1">
    <location>
        <begin position="32"/>
        <end position="86"/>
    </location>
</feature>
<dbReference type="AlphaFoldDB" id="E9GKG5"/>
<evidence type="ECO:0000313" key="2">
    <source>
        <dbReference type="EMBL" id="EFX80068.1"/>
    </source>
</evidence>
<dbReference type="OrthoDB" id="6377543at2759"/>
<protein>
    <recommendedName>
        <fullName evidence="4">SWIM-type domain-containing protein</fullName>
    </recommendedName>
</protein>
<accession>E9GKG5</accession>
<reference evidence="2 3" key="1">
    <citation type="journal article" date="2011" name="Science">
        <title>The ecoresponsive genome of Daphnia pulex.</title>
        <authorList>
            <person name="Colbourne J.K."/>
            <person name="Pfrender M.E."/>
            <person name="Gilbert D."/>
            <person name="Thomas W.K."/>
            <person name="Tucker A."/>
            <person name="Oakley T.H."/>
            <person name="Tokishita S."/>
            <person name="Aerts A."/>
            <person name="Arnold G.J."/>
            <person name="Basu M.K."/>
            <person name="Bauer D.J."/>
            <person name="Caceres C.E."/>
            <person name="Carmel L."/>
            <person name="Casola C."/>
            <person name="Choi J.H."/>
            <person name="Detter J.C."/>
            <person name="Dong Q."/>
            <person name="Dusheyko S."/>
            <person name="Eads B.D."/>
            <person name="Frohlich T."/>
            <person name="Geiler-Samerotte K.A."/>
            <person name="Gerlach D."/>
            <person name="Hatcher P."/>
            <person name="Jogdeo S."/>
            <person name="Krijgsveld J."/>
            <person name="Kriventseva E.V."/>
            <person name="Kultz D."/>
            <person name="Laforsch C."/>
            <person name="Lindquist E."/>
            <person name="Lopez J."/>
            <person name="Manak J.R."/>
            <person name="Muller J."/>
            <person name="Pangilinan J."/>
            <person name="Patwardhan R.P."/>
            <person name="Pitluck S."/>
            <person name="Pritham E.J."/>
            <person name="Rechtsteiner A."/>
            <person name="Rho M."/>
            <person name="Rogozin I.B."/>
            <person name="Sakarya O."/>
            <person name="Salamov A."/>
            <person name="Schaack S."/>
            <person name="Shapiro H."/>
            <person name="Shiga Y."/>
            <person name="Skalitzky C."/>
            <person name="Smith Z."/>
            <person name="Souvorov A."/>
            <person name="Sung W."/>
            <person name="Tang Z."/>
            <person name="Tsuchiya D."/>
            <person name="Tu H."/>
            <person name="Vos H."/>
            <person name="Wang M."/>
            <person name="Wolf Y.I."/>
            <person name="Yamagata H."/>
            <person name="Yamada T."/>
            <person name="Ye Y."/>
            <person name="Shaw J.R."/>
            <person name="Andrews J."/>
            <person name="Crease T.J."/>
            <person name="Tang H."/>
            <person name="Lucas S.M."/>
            <person name="Robertson H.M."/>
            <person name="Bork P."/>
            <person name="Koonin E.V."/>
            <person name="Zdobnov E.M."/>
            <person name="Grigoriev I.V."/>
            <person name="Lynch M."/>
            <person name="Boore J.L."/>
        </authorList>
    </citation>
    <scope>NUCLEOTIDE SEQUENCE [LARGE SCALE GENOMIC DNA]</scope>
</reference>
<gene>
    <name evidence="2" type="ORF">DAPPUDRAFT_319032</name>
</gene>
<sequence length="387" mass="45166">MEYKMYAKMIVIFKEKIRRNIGYFVAECKNNDQAKQRRKQKRDIEKGKKAKQLSFAKPYDNLQRSSGEETYANPNDDEATSVEAKKSEAKAKAKKAFLQRRSLMNKEGSKLTTKKCLEFSPCYETMEGNNDVLITKVTISDKDCAEIAVLENCFPHRVHILCQFHALKAVDVYIKKLKDGELVDKEKIHEIIKQFRAAMCAESRLILKQQKCSGPGSIAAYFENNWFNIADKWSNLGGRNLPTFGNNTTNRLERFHNNFKDVLHITKRLSEVLRNLIDIVLIRLSHRRLKLCIREVKFSKKEKHPLLKKFADTISPFAWGHLEAELKIMKANFNFESSTYHIVSRYTRYKLKQDLTGYTCNFFLDFLLPCRHIIYFHIKENTEVPVS</sequence>
<evidence type="ECO:0008006" key="4">
    <source>
        <dbReference type="Google" id="ProtNLM"/>
    </source>
</evidence>
<dbReference type="InterPro" id="IPR052579">
    <property type="entry name" value="Zinc_finger_SWIM"/>
</dbReference>
<dbReference type="KEGG" id="dpx:DAPPUDRAFT_319032"/>